<keyword evidence="6" id="KW-0645">Protease</keyword>
<dbReference type="AlphaFoldDB" id="A0A1F6A8D2"/>
<dbReference type="InterPro" id="IPR013783">
    <property type="entry name" value="Ig-like_fold"/>
</dbReference>
<evidence type="ECO:0000256" key="15">
    <source>
        <dbReference type="ARBA" id="ARBA00034000"/>
    </source>
</evidence>
<feature type="domain" description="Penicillin-binding protein transpeptidase" evidence="19">
    <location>
        <begin position="349"/>
        <end position="638"/>
    </location>
</feature>
<dbReference type="GO" id="GO:0008360">
    <property type="term" value="P:regulation of cell shape"/>
    <property type="evidence" value="ECO:0007669"/>
    <property type="project" value="UniProtKB-KW"/>
</dbReference>
<dbReference type="STRING" id="1798384.A3D03_04050"/>
<dbReference type="GO" id="GO:0005886">
    <property type="term" value="C:plasma membrane"/>
    <property type="evidence" value="ECO:0007669"/>
    <property type="project" value="UniProtKB-SubCell"/>
</dbReference>
<feature type="transmembrane region" description="Helical" evidence="18">
    <location>
        <begin position="37"/>
        <end position="59"/>
    </location>
</feature>
<protein>
    <submittedName>
        <fullName evidence="21">Uncharacterized protein</fullName>
    </submittedName>
</protein>
<keyword evidence="7" id="KW-0328">Glycosyltransferase</keyword>
<dbReference type="InterPro" id="IPR001264">
    <property type="entry name" value="Glyco_trans_51"/>
</dbReference>
<evidence type="ECO:0000256" key="17">
    <source>
        <dbReference type="SAM" id="MobiDB-lite"/>
    </source>
</evidence>
<organism evidence="21 22">
    <name type="scientific">Candidatus Gottesmanbacteria bacterium RIFCSPHIGHO2_02_FULL_40_13</name>
    <dbReference type="NCBI Taxonomy" id="1798384"/>
    <lineage>
        <taxon>Bacteria</taxon>
        <taxon>Candidatus Gottesmaniibacteriota</taxon>
    </lineage>
</organism>
<dbReference type="Pfam" id="PF17957">
    <property type="entry name" value="Big_7"/>
    <property type="match status" value="1"/>
</dbReference>
<evidence type="ECO:0000259" key="19">
    <source>
        <dbReference type="Pfam" id="PF00905"/>
    </source>
</evidence>
<dbReference type="InterPro" id="IPR050396">
    <property type="entry name" value="Glycosyltr_51/Transpeptidase"/>
</dbReference>
<dbReference type="GO" id="GO:0030288">
    <property type="term" value="C:outer membrane-bounded periplasmic space"/>
    <property type="evidence" value="ECO:0007669"/>
    <property type="project" value="TreeGrafter"/>
</dbReference>
<evidence type="ECO:0000256" key="2">
    <source>
        <dbReference type="ARBA" id="ARBA00007090"/>
    </source>
</evidence>
<comment type="similarity">
    <text evidence="2">In the C-terminal section; belongs to the transpeptidase family.</text>
</comment>
<keyword evidence="4" id="KW-1003">Cell membrane</keyword>
<feature type="compositionally biased region" description="Pro residues" evidence="17">
    <location>
        <begin position="858"/>
        <end position="876"/>
    </location>
</feature>
<feature type="domain" description="Glycosyl transferase family 51" evidence="20">
    <location>
        <begin position="84"/>
        <end position="259"/>
    </location>
</feature>
<dbReference type="FunFam" id="1.10.3810.10:FF:000001">
    <property type="entry name" value="Penicillin-binding protein 1A"/>
    <property type="match status" value="1"/>
</dbReference>
<keyword evidence="11" id="KW-0573">Peptidoglycan synthesis</keyword>
<evidence type="ECO:0000259" key="20">
    <source>
        <dbReference type="Pfam" id="PF00912"/>
    </source>
</evidence>
<keyword evidence="8" id="KW-0808">Transferase</keyword>
<name>A0A1F6A8D2_9BACT</name>
<dbReference type="GO" id="GO:0071555">
    <property type="term" value="P:cell wall organization"/>
    <property type="evidence" value="ECO:0007669"/>
    <property type="project" value="UniProtKB-KW"/>
</dbReference>
<comment type="similarity">
    <text evidence="3">In the N-terminal section; belongs to the glycosyltransferase 51 family.</text>
</comment>
<evidence type="ECO:0000256" key="10">
    <source>
        <dbReference type="ARBA" id="ARBA00022960"/>
    </source>
</evidence>
<evidence type="ECO:0000256" key="3">
    <source>
        <dbReference type="ARBA" id="ARBA00007739"/>
    </source>
</evidence>
<evidence type="ECO:0000256" key="4">
    <source>
        <dbReference type="ARBA" id="ARBA00022475"/>
    </source>
</evidence>
<dbReference type="Proteomes" id="UP000177092">
    <property type="component" value="Unassembled WGS sequence"/>
</dbReference>
<keyword evidence="18" id="KW-0812">Transmembrane</keyword>
<dbReference type="PANTHER" id="PTHR32282">
    <property type="entry name" value="BINDING PROTEIN TRANSPEPTIDASE, PUTATIVE-RELATED"/>
    <property type="match status" value="1"/>
</dbReference>
<keyword evidence="13" id="KW-0511">Multifunctional enzyme</keyword>
<dbReference type="SUPFAM" id="SSF56601">
    <property type="entry name" value="beta-lactamase/transpeptidase-like"/>
    <property type="match status" value="1"/>
</dbReference>
<dbReference type="GO" id="GO:0009252">
    <property type="term" value="P:peptidoglycan biosynthetic process"/>
    <property type="evidence" value="ECO:0007669"/>
    <property type="project" value="UniProtKB-KW"/>
</dbReference>
<comment type="caution">
    <text evidence="21">The sequence shown here is derived from an EMBL/GenBank/DDBJ whole genome shotgun (WGS) entry which is preliminary data.</text>
</comment>
<dbReference type="InterPro" id="IPR012338">
    <property type="entry name" value="Beta-lactam/transpept-like"/>
</dbReference>
<dbReference type="Pfam" id="PF00912">
    <property type="entry name" value="Transgly"/>
    <property type="match status" value="1"/>
</dbReference>
<evidence type="ECO:0000313" key="21">
    <source>
        <dbReference type="EMBL" id="OGG20824.1"/>
    </source>
</evidence>
<keyword evidence="18" id="KW-1133">Transmembrane helix</keyword>
<keyword evidence="10" id="KW-0133">Cell shape</keyword>
<feature type="region of interest" description="Disordered" evidence="17">
    <location>
        <begin position="842"/>
        <end position="876"/>
    </location>
</feature>
<dbReference type="Pfam" id="PF00905">
    <property type="entry name" value="Transpeptidase"/>
    <property type="match status" value="1"/>
</dbReference>
<dbReference type="Gene3D" id="1.10.3810.10">
    <property type="entry name" value="Biosynthetic peptidoglycan transglycosylase-like"/>
    <property type="match status" value="1"/>
</dbReference>
<evidence type="ECO:0000256" key="11">
    <source>
        <dbReference type="ARBA" id="ARBA00022984"/>
    </source>
</evidence>
<evidence type="ECO:0000256" key="16">
    <source>
        <dbReference type="ARBA" id="ARBA00049902"/>
    </source>
</evidence>
<dbReference type="GO" id="GO:0006508">
    <property type="term" value="P:proteolysis"/>
    <property type="evidence" value="ECO:0007669"/>
    <property type="project" value="UniProtKB-KW"/>
</dbReference>
<evidence type="ECO:0000256" key="12">
    <source>
        <dbReference type="ARBA" id="ARBA00023136"/>
    </source>
</evidence>
<keyword evidence="12 18" id="KW-0472">Membrane</keyword>
<dbReference type="GO" id="GO:0008955">
    <property type="term" value="F:peptidoglycan glycosyltransferase activity"/>
    <property type="evidence" value="ECO:0007669"/>
    <property type="project" value="UniProtKB-EC"/>
</dbReference>
<sequence>MAHNFRSRHRNRLKYGKLIKFNSYSLRLLKVKLGSHLTAITLVILGVLALIFVLLFFWYSRDLPAPDKVKRKTGFSTVLLDRKGKPIYDIYSDQNRIPIAFAEIPESLKKATIAIEDKSFYSHQGFDPKGILRSLFNIITFRGLQGGSTLTQQLVKNVLLSSERTLPRKIKEFILSIQIERKYSKDDILQMYMNEAPYGGTMWGIESAAEGYFGKHAKDLDFLESIILAGLPQRPSYYTPYGPNPKAYLIRAEEVLRRLREDNIITSSQEAEYKRNLPDVKFISNTDQSRAWHFVEYVKKQLSEQFGDALIEKSGLRVTTTLDSDLQSNVEKIIVEELEKLKGMSVSNGAALVIDPRSGEILSYVGSKEYNSQDENFQGKFDVVSMGFRQPGSALKPITYAAAFNKGYTPSYLLMDVETKFHGGADNKDYIPKNYDNKFRGPVQLRYALANSVNIPAVKLTALTGIIDILKTASDMGITTLTPTDDNVQRLGLSLTLGGGEVRLLDLTSAYGVFATGGIKYDPIVILKITDSNGKTLYEYKPGAGKRVINEDVSFLISDILSDNDSRKEIFGLNSYLYIPAHDVAVKTGTTDDKRDNWTVGYTTSSVVGVWVGNNDNSPMNPKIASGVTGAAPIWNRIIKKAIEKYPGKTFHKPGNVMSLDIDGFGGGLPREGRPTRKEYFIKGTDPTSVASIYQKLKLSKADNNKLANSVEIASGSYDEKEFIVFREDDPTSLKGSENMWQKGIDAWLATQNDPSYHPPTDSSTNNENQVIVRIKNPQDKQEINDENVNIDADAKAVKSITKIEVYVDDVLKTTVNNSYFNDTLHLDKGVHSLKIKAYDSDNHSGESSITIGVKVSPDPPTSTPVPTIPTPSPTP</sequence>
<evidence type="ECO:0000256" key="9">
    <source>
        <dbReference type="ARBA" id="ARBA00022801"/>
    </source>
</evidence>
<evidence type="ECO:0000256" key="5">
    <source>
        <dbReference type="ARBA" id="ARBA00022645"/>
    </source>
</evidence>
<evidence type="ECO:0000256" key="7">
    <source>
        <dbReference type="ARBA" id="ARBA00022676"/>
    </source>
</evidence>
<evidence type="ECO:0000256" key="8">
    <source>
        <dbReference type="ARBA" id="ARBA00022679"/>
    </source>
</evidence>
<evidence type="ECO:0000256" key="6">
    <source>
        <dbReference type="ARBA" id="ARBA00022670"/>
    </source>
</evidence>
<keyword evidence="5" id="KW-0121">Carboxypeptidase</keyword>
<keyword evidence="14" id="KW-0961">Cell wall biogenesis/degradation</keyword>
<evidence type="ECO:0000256" key="14">
    <source>
        <dbReference type="ARBA" id="ARBA00023316"/>
    </source>
</evidence>
<comment type="catalytic activity">
    <reaction evidence="16">
        <text>[GlcNAc-(1-&gt;4)-Mur2Ac(oyl-L-Ala-gamma-D-Glu-L-Lys-D-Ala-D-Ala)](n)-di-trans,octa-cis-undecaprenyl diphosphate + beta-D-GlcNAc-(1-&gt;4)-Mur2Ac(oyl-L-Ala-gamma-D-Glu-L-Lys-D-Ala-D-Ala)-di-trans,octa-cis-undecaprenyl diphosphate = [GlcNAc-(1-&gt;4)-Mur2Ac(oyl-L-Ala-gamma-D-Glu-L-Lys-D-Ala-D-Ala)](n+1)-di-trans,octa-cis-undecaprenyl diphosphate + di-trans,octa-cis-undecaprenyl diphosphate + H(+)</text>
        <dbReference type="Rhea" id="RHEA:23708"/>
        <dbReference type="Rhea" id="RHEA-COMP:9602"/>
        <dbReference type="Rhea" id="RHEA-COMP:9603"/>
        <dbReference type="ChEBI" id="CHEBI:15378"/>
        <dbReference type="ChEBI" id="CHEBI:58405"/>
        <dbReference type="ChEBI" id="CHEBI:60033"/>
        <dbReference type="ChEBI" id="CHEBI:78435"/>
        <dbReference type="EC" id="2.4.99.28"/>
    </reaction>
</comment>
<dbReference type="GO" id="GO:0009002">
    <property type="term" value="F:serine-type D-Ala-D-Ala carboxypeptidase activity"/>
    <property type="evidence" value="ECO:0007669"/>
    <property type="project" value="UniProtKB-EC"/>
</dbReference>
<reference evidence="21 22" key="1">
    <citation type="journal article" date="2016" name="Nat. Commun.">
        <title>Thousands of microbial genomes shed light on interconnected biogeochemical processes in an aquifer system.</title>
        <authorList>
            <person name="Anantharaman K."/>
            <person name="Brown C.T."/>
            <person name="Hug L.A."/>
            <person name="Sharon I."/>
            <person name="Castelle C.J."/>
            <person name="Probst A.J."/>
            <person name="Thomas B.C."/>
            <person name="Singh A."/>
            <person name="Wilkins M.J."/>
            <person name="Karaoz U."/>
            <person name="Brodie E.L."/>
            <person name="Williams K.H."/>
            <person name="Hubbard S.S."/>
            <person name="Banfield J.F."/>
        </authorList>
    </citation>
    <scope>NUCLEOTIDE SEQUENCE [LARGE SCALE GENOMIC DNA]</scope>
</reference>
<dbReference type="Gene3D" id="3.40.710.10">
    <property type="entry name" value="DD-peptidase/beta-lactamase superfamily"/>
    <property type="match status" value="1"/>
</dbReference>
<accession>A0A1F6A8D2</accession>
<comment type="subcellular location">
    <subcellularLocation>
        <location evidence="1">Cell membrane</location>
    </subcellularLocation>
</comment>
<dbReference type="InterPro" id="IPR036950">
    <property type="entry name" value="PBP_transglycosylase"/>
</dbReference>
<gene>
    <name evidence="21" type="ORF">A3D03_04050</name>
</gene>
<dbReference type="EMBL" id="MFJN01000034">
    <property type="protein sequence ID" value="OGG20824.1"/>
    <property type="molecule type" value="Genomic_DNA"/>
</dbReference>
<evidence type="ECO:0000313" key="22">
    <source>
        <dbReference type="Proteomes" id="UP000177092"/>
    </source>
</evidence>
<dbReference type="Gene3D" id="2.60.40.10">
    <property type="entry name" value="Immunoglobulins"/>
    <property type="match status" value="1"/>
</dbReference>
<dbReference type="GO" id="GO:0008658">
    <property type="term" value="F:penicillin binding"/>
    <property type="evidence" value="ECO:0007669"/>
    <property type="project" value="InterPro"/>
</dbReference>
<dbReference type="InterPro" id="IPR023346">
    <property type="entry name" value="Lysozyme-like_dom_sf"/>
</dbReference>
<evidence type="ECO:0000256" key="18">
    <source>
        <dbReference type="SAM" id="Phobius"/>
    </source>
</evidence>
<evidence type="ECO:0000256" key="1">
    <source>
        <dbReference type="ARBA" id="ARBA00004236"/>
    </source>
</evidence>
<comment type="catalytic activity">
    <reaction evidence="15">
        <text>Preferential cleavage: (Ac)2-L-Lys-D-Ala-|-D-Ala. Also transpeptidation of peptidyl-alanyl moieties that are N-acyl substituents of D-alanine.</text>
        <dbReference type="EC" id="3.4.16.4"/>
    </reaction>
</comment>
<dbReference type="SUPFAM" id="SSF53955">
    <property type="entry name" value="Lysozyme-like"/>
    <property type="match status" value="1"/>
</dbReference>
<proteinExistence type="inferred from homology"/>
<evidence type="ECO:0000256" key="13">
    <source>
        <dbReference type="ARBA" id="ARBA00023268"/>
    </source>
</evidence>
<keyword evidence="9" id="KW-0378">Hydrolase</keyword>
<dbReference type="InterPro" id="IPR001460">
    <property type="entry name" value="PCN-bd_Tpept"/>
</dbReference>
<dbReference type="PANTHER" id="PTHR32282:SF11">
    <property type="entry name" value="PENICILLIN-BINDING PROTEIN 1B"/>
    <property type="match status" value="1"/>
</dbReference>